<sequence>MQLVKFLVAATTFFGMVSAQEDKAIKDKYEIGEMVFSGPAFPGGKDIELKGTVEQIVAELEKINPNYLDDFPKKEPEGPSEGKRLVIPGGPEETAVAQPKSVVKRDVETLRCDWWKYKAVLGDIMKALDKLEHLDGKCYVNYNSCVKVACEKEAAIWWCNEEDSTNESTIHMTCANLARGVNEIVDRCRQCDNFNSDKCTLSGQFYTWIWENGGIGHSVNIEGKNKCP</sequence>
<keyword evidence="4" id="KW-1185">Reference proteome</keyword>
<feature type="region of interest" description="Disordered" evidence="1">
    <location>
        <begin position="69"/>
        <end position="91"/>
    </location>
</feature>
<protein>
    <submittedName>
        <fullName evidence="3">Uncharacterized protein</fullName>
    </submittedName>
</protein>
<accession>A0AAD5WPC2</accession>
<proteinExistence type="predicted"/>
<organism evidence="3 4">
    <name type="scientific">Zalerion maritima</name>
    <dbReference type="NCBI Taxonomy" id="339359"/>
    <lineage>
        <taxon>Eukaryota</taxon>
        <taxon>Fungi</taxon>
        <taxon>Dikarya</taxon>
        <taxon>Ascomycota</taxon>
        <taxon>Pezizomycotina</taxon>
        <taxon>Sordariomycetes</taxon>
        <taxon>Lulworthiomycetidae</taxon>
        <taxon>Lulworthiales</taxon>
        <taxon>Lulworthiaceae</taxon>
        <taxon>Zalerion</taxon>
    </lineage>
</organism>
<evidence type="ECO:0000313" key="4">
    <source>
        <dbReference type="Proteomes" id="UP001201980"/>
    </source>
</evidence>
<dbReference type="Proteomes" id="UP001201980">
    <property type="component" value="Unassembled WGS sequence"/>
</dbReference>
<feature type="chain" id="PRO_5042146293" evidence="2">
    <location>
        <begin position="20"/>
        <end position="228"/>
    </location>
</feature>
<name>A0AAD5WPC2_9PEZI</name>
<feature type="compositionally biased region" description="Basic and acidic residues" evidence="1">
    <location>
        <begin position="70"/>
        <end position="84"/>
    </location>
</feature>
<comment type="caution">
    <text evidence="3">The sequence shown here is derived from an EMBL/GenBank/DDBJ whole genome shotgun (WGS) entry which is preliminary data.</text>
</comment>
<evidence type="ECO:0000313" key="3">
    <source>
        <dbReference type="EMBL" id="KAJ2897300.1"/>
    </source>
</evidence>
<evidence type="ECO:0000256" key="2">
    <source>
        <dbReference type="SAM" id="SignalP"/>
    </source>
</evidence>
<evidence type="ECO:0000256" key="1">
    <source>
        <dbReference type="SAM" id="MobiDB-lite"/>
    </source>
</evidence>
<dbReference type="PANTHER" id="PTHR35605:SF1">
    <property type="entry name" value="ECP2 EFFECTOR PROTEIN DOMAIN-CONTAINING PROTEIN-RELATED"/>
    <property type="match status" value="1"/>
</dbReference>
<dbReference type="EMBL" id="JAKWBI020000283">
    <property type="protein sequence ID" value="KAJ2897300.1"/>
    <property type="molecule type" value="Genomic_DNA"/>
</dbReference>
<keyword evidence="2" id="KW-0732">Signal</keyword>
<feature type="signal peptide" evidence="2">
    <location>
        <begin position="1"/>
        <end position="19"/>
    </location>
</feature>
<dbReference type="AlphaFoldDB" id="A0AAD5WPC2"/>
<gene>
    <name evidence="3" type="ORF">MKZ38_004811</name>
</gene>
<reference evidence="3" key="1">
    <citation type="submission" date="2022-07" db="EMBL/GenBank/DDBJ databases">
        <title>Draft genome sequence of Zalerion maritima ATCC 34329, a (micro)plastics degrading marine fungus.</title>
        <authorList>
            <person name="Paco A."/>
            <person name="Goncalves M.F.M."/>
            <person name="Rocha-Santos T.A.P."/>
            <person name="Alves A."/>
        </authorList>
    </citation>
    <scope>NUCLEOTIDE SEQUENCE</scope>
    <source>
        <strain evidence="3">ATCC 34329</strain>
    </source>
</reference>
<dbReference type="PANTHER" id="PTHR35605">
    <property type="entry name" value="ECP2 EFFECTOR PROTEIN DOMAIN-CONTAINING PROTEIN-RELATED"/>
    <property type="match status" value="1"/>
</dbReference>